<organism evidence="2 3">
    <name type="scientific">Actinomadura livida</name>
    <dbReference type="NCBI Taxonomy" id="79909"/>
    <lineage>
        <taxon>Bacteria</taxon>
        <taxon>Bacillati</taxon>
        <taxon>Actinomycetota</taxon>
        <taxon>Actinomycetes</taxon>
        <taxon>Streptosporangiales</taxon>
        <taxon>Thermomonosporaceae</taxon>
        <taxon>Actinomadura</taxon>
    </lineage>
</organism>
<evidence type="ECO:0000256" key="1">
    <source>
        <dbReference type="SAM" id="MobiDB-lite"/>
    </source>
</evidence>
<feature type="region of interest" description="Disordered" evidence="1">
    <location>
        <begin position="244"/>
        <end position="265"/>
    </location>
</feature>
<feature type="compositionally biased region" description="Basic and acidic residues" evidence="1">
    <location>
        <begin position="244"/>
        <end position="253"/>
    </location>
</feature>
<dbReference type="Proteomes" id="UP000549343">
    <property type="component" value="Unassembled WGS sequence"/>
</dbReference>
<protein>
    <submittedName>
        <fullName evidence="2">Uncharacterized protein</fullName>
    </submittedName>
</protein>
<evidence type="ECO:0000313" key="2">
    <source>
        <dbReference type="EMBL" id="MBB4778590.1"/>
    </source>
</evidence>
<dbReference type="AlphaFoldDB" id="A0A7W7IKF0"/>
<dbReference type="RefSeq" id="WP_184889689.1">
    <property type="nucleotide sequence ID" value="NZ_BAAAHD010000065.1"/>
</dbReference>
<dbReference type="EMBL" id="JACHMV010000001">
    <property type="protein sequence ID" value="MBB4778590.1"/>
    <property type="molecule type" value="Genomic_DNA"/>
</dbReference>
<evidence type="ECO:0000313" key="3">
    <source>
        <dbReference type="Proteomes" id="UP000549343"/>
    </source>
</evidence>
<gene>
    <name evidence="2" type="ORF">F4557_007008</name>
</gene>
<reference evidence="2 3" key="1">
    <citation type="submission" date="2020-08" db="EMBL/GenBank/DDBJ databases">
        <title>Sequencing the genomes of 1000 actinobacteria strains.</title>
        <authorList>
            <person name="Klenk H.-P."/>
        </authorList>
    </citation>
    <scope>NUCLEOTIDE SEQUENCE [LARGE SCALE GENOMIC DNA]</scope>
    <source>
        <strain evidence="2 3">DSM 44772</strain>
    </source>
</reference>
<accession>A0A7W7IKF0</accession>
<comment type="caution">
    <text evidence="2">The sequence shown here is derived from an EMBL/GenBank/DDBJ whole genome shotgun (WGS) entry which is preliminary data.</text>
</comment>
<name>A0A7W7IKF0_9ACTN</name>
<proteinExistence type="predicted"/>
<sequence length="265" mass="29061">MAQLSFPLDAFAPSAAQNAQEGQLWSHMVNLCLREFGFPPLSSTNLSESIDQGVRVRQYTKTRRYGLSDRASAEVYGYGMPKWARGSTKPQSFDEVPPEQALVLRGTPRGSADVQHQNQSIPDGGCTGEATRAIGIDDGGSYLAERLQAKTFQLMRTEARAKNAIEQWSRCMKRKGFDYPDPWNAGNGFGAADGEPGPPDSEEIKSAVTSVDCSFAVNLPGKLFAVESDLQNIEIDNNAEALKKEKKRVESRARHLQSLVRKHGG</sequence>